<dbReference type="RefSeq" id="WP_105054516.1">
    <property type="nucleotide sequence ID" value="NZ_CAWNRT010000001.1"/>
</dbReference>
<evidence type="ECO:0008006" key="4">
    <source>
        <dbReference type="Google" id="ProtNLM"/>
    </source>
</evidence>
<evidence type="ECO:0000256" key="1">
    <source>
        <dbReference type="SAM" id="Phobius"/>
    </source>
</evidence>
<organism evidence="2 3">
    <name type="scientific">Aliivibrio sifiae</name>
    <dbReference type="NCBI Taxonomy" id="566293"/>
    <lineage>
        <taxon>Bacteria</taxon>
        <taxon>Pseudomonadati</taxon>
        <taxon>Pseudomonadota</taxon>
        <taxon>Gammaproteobacteria</taxon>
        <taxon>Vibrionales</taxon>
        <taxon>Vibrionaceae</taxon>
        <taxon>Aliivibrio</taxon>
    </lineage>
</organism>
<evidence type="ECO:0000313" key="3">
    <source>
        <dbReference type="Proteomes" id="UP000239263"/>
    </source>
</evidence>
<dbReference type="Pfam" id="PF09900">
    <property type="entry name" value="DUF2127"/>
    <property type="match status" value="1"/>
</dbReference>
<feature type="transmembrane region" description="Helical" evidence="1">
    <location>
        <begin position="97"/>
        <end position="114"/>
    </location>
</feature>
<keyword evidence="1" id="KW-0472">Membrane</keyword>
<gene>
    <name evidence="2" type="ORF">BTO22_04830</name>
</gene>
<dbReference type="OrthoDB" id="121772at2"/>
<comment type="caution">
    <text evidence="2">The sequence shown here is derived from an EMBL/GenBank/DDBJ whole genome shotgun (WGS) entry which is preliminary data.</text>
</comment>
<dbReference type="Proteomes" id="UP000239263">
    <property type="component" value="Unassembled WGS sequence"/>
</dbReference>
<keyword evidence="1" id="KW-0812">Transmembrane</keyword>
<dbReference type="AlphaFoldDB" id="A0A2S7XCW5"/>
<keyword evidence="1" id="KW-1133">Transmembrane helix</keyword>
<feature type="transmembrane region" description="Helical" evidence="1">
    <location>
        <begin position="59"/>
        <end position="85"/>
    </location>
</feature>
<feature type="transmembrane region" description="Helical" evidence="1">
    <location>
        <begin position="12"/>
        <end position="33"/>
    </location>
</feature>
<dbReference type="EMBL" id="MSCO01000001">
    <property type="protein sequence ID" value="PQJ88946.1"/>
    <property type="molecule type" value="Genomic_DNA"/>
</dbReference>
<dbReference type="InterPro" id="IPR021125">
    <property type="entry name" value="DUF2127"/>
</dbReference>
<proteinExistence type="predicted"/>
<feature type="transmembrane region" description="Helical" evidence="1">
    <location>
        <begin position="120"/>
        <end position="143"/>
    </location>
</feature>
<accession>A0A2S7XCW5</accession>
<sequence length="157" mass="17144">MTTVRKGLRAVAILEATKGTVSLIVGLGLHALAGKNLRQLAESIVSRCHLNPASELPSVFIHAASSLTGTKITLLAIGALIYSVVRFVEAYGLWREQLWTEWFALISGAIYLPFEIYEMLFHTSILGVGVFLVNVFIVAYMAYSLFGARRNEGDLGV</sequence>
<protein>
    <recommendedName>
        <fullName evidence="4">DUF2127 domain-containing protein</fullName>
    </recommendedName>
</protein>
<reference evidence="2 3" key="1">
    <citation type="submission" date="2016-12" db="EMBL/GenBank/DDBJ databases">
        <title>Diversity of luminous bacteria.</title>
        <authorList>
            <person name="Yoshizawa S."/>
            <person name="Kogure K."/>
        </authorList>
    </citation>
    <scope>NUCLEOTIDE SEQUENCE [LARGE SCALE GENOMIC DNA]</scope>
    <source>
        <strain evidence="2 3">ATCC 33715</strain>
    </source>
</reference>
<evidence type="ECO:0000313" key="2">
    <source>
        <dbReference type="EMBL" id="PQJ88946.1"/>
    </source>
</evidence>
<name>A0A2S7XCW5_9GAMM</name>